<gene>
    <name evidence="5" type="ORF">ACFOMD_11450</name>
</gene>
<dbReference type="GO" id="GO:0008168">
    <property type="term" value="F:methyltransferase activity"/>
    <property type="evidence" value="ECO:0007669"/>
    <property type="project" value="UniProtKB-KW"/>
</dbReference>
<proteinExistence type="predicted"/>
<organism evidence="5 6">
    <name type="scientific">Sphingoaurantiacus capsulatus</name>
    <dbReference type="NCBI Taxonomy" id="1771310"/>
    <lineage>
        <taxon>Bacteria</taxon>
        <taxon>Pseudomonadati</taxon>
        <taxon>Pseudomonadota</taxon>
        <taxon>Alphaproteobacteria</taxon>
        <taxon>Sphingomonadales</taxon>
        <taxon>Sphingosinicellaceae</taxon>
        <taxon>Sphingoaurantiacus</taxon>
    </lineage>
</organism>
<dbReference type="GO" id="GO:0032259">
    <property type="term" value="P:methylation"/>
    <property type="evidence" value="ECO:0007669"/>
    <property type="project" value="UniProtKB-KW"/>
</dbReference>
<feature type="domain" description="Methyltransferase" evidence="4">
    <location>
        <begin position="38"/>
        <end position="131"/>
    </location>
</feature>
<protein>
    <submittedName>
        <fullName evidence="5">SAM-dependent methyltransferase</fullName>
        <ecNumber evidence="5">2.1.1.-</ecNumber>
    </submittedName>
</protein>
<evidence type="ECO:0000313" key="6">
    <source>
        <dbReference type="Proteomes" id="UP001595615"/>
    </source>
</evidence>
<evidence type="ECO:0000256" key="1">
    <source>
        <dbReference type="ARBA" id="ARBA00022603"/>
    </source>
</evidence>
<keyword evidence="1 5" id="KW-0489">Methyltransferase</keyword>
<dbReference type="SUPFAM" id="SSF53335">
    <property type="entry name" value="S-adenosyl-L-methionine-dependent methyltransferases"/>
    <property type="match status" value="1"/>
</dbReference>
<dbReference type="EMBL" id="JBHRXV010000010">
    <property type="protein sequence ID" value="MFC3713192.1"/>
    <property type="molecule type" value="Genomic_DNA"/>
</dbReference>
<dbReference type="Gene3D" id="3.40.50.150">
    <property type="entry name" value="Vaccinia Virus protein VP39"/>
    <property type="match status" value="1"/>
</dbReference>
<evidence type="ECO:0000259" key="4">
    <source>
        <dbReference type="Pfam" id="PF13649"/>
    </source>
</evidence>
<evidence type="ECO:0000256" key="2">
    <source>
        <dbReference type="ARBA" id="ARBA00022679"/>
    </source>
</evidence>
<sequence>MATAFKIDDRAPVTPQEVSREVDFVERKLALAPGSRLLAIPCGGGLHAVELAWRGHDVNGIDPVREAVDAARLTARRLGVAARFAVGELRDLATTRPYDALLCLGDTLSAMEPREAQLFLNLVAAALKPGGRLVIDSRHCAESLFPLPAGALYDPRSSMLKIATHSRIETRRVTTSGELVRMLWSAGLRATGLFADANSTPFAPGAQRLLLTAERAY</sequence>
<accession>A0ABV7XD71</accession>
<evidence type="ECO:0000313" key="5">
    <source>
        <dbReference type="EMBL" id="MFC3713192.1"/>
    </source>
</evidence>
<dbReference type="EC" id="2.1.1.-" evidence="5"/>
<dbReference type="Proteomes" id="UP001595615">
    <property type="component" value="Unassembled WGS sequence"/>
</dbReference>
<dbReference type="CDD" id="cd02440">
    <property type="entry name" value="AdoMet_MTases"/>
    <property type="match status" value="1"/>
</dbReference>
<reference evidence="6" key="1">
    <citation type="journal article" date="2019" name="Int. J. Syst. Evol. Microbiol.">
        <title>The Global Catalogue of Microorganisms (GCM) 10K type strain sequencing project: providing services to taxonomists for standard genome sequencing and annotation.</title>
        <authorList>
            <consortium name="The Broad Institute Genomics Platform"/>
            <consortium name="The Broad Institute Genome Sequencing Center for Infectious Disease"/>
            <person name="Wu L."/>
            <person name="Ma J."/>
        </authorList>
    </citation>
    <scope>NUCLEOTIDE SEQUENCE [LARGE SCALE GENOMIC DNA]</scope>
    <source>
        <strain evidence="6">KCTC 42644</strain>
    </source>
</reference>
<dbReference type="InterPro" id="IPR041698">
    <property type="entry name" value="Methyltransf_25"/>
</dbReference>
<dbReference type="InterPro" id="IPR029063">
    <property type="entry name" value="SAM-dependent_MTases_sf"/>
</dbReference>
<comment type="caution">
    <text evidence="5">The sequence shown here is derived from an EMBL/GenBank/DDBJ whole genome shotgun (WGS) entry which is preliminary data.</text>
</comment>
<dbReference type="Pfam" id="PF13649">
    <property type="entry name" value="Methyltransf_25"/>
    <property type="match status" value="1"/>
</dbReference>
<keyword evidence="6" id="KW-1185">Reference proteome</keyword>
<dbReference type="RefSeq" id="WP_380861443.1">
    <property type="nucleotide sequence ID" value="NZ_JBHRXV010000010.1"/>
</dbReference>
<evidence type="ECO:0000256" key="3">
    <source>
        <dbReference type="ARBA" id="ARBA00022691"/>
    </source>
</evidence>
<keyword evidence="2 5" id="KW-0808">Transferase</keyword>
<name>A0ABV7XD71_9SPHN</name>
<dbReference type="PANTHER" id="PTHR43464:SF19">
    <property type="entry name" value="UBIQUINONE BIOSYNTHESIS O-METHYLTRANSFERASE, MITOCHONDRIAL"/>
    <property type="match status" value="1"/>
</dbReference>
<dbReference type="PANTHER" id="PTHR43464">
    <property type="entry name" value="METHYLTRANSFERASE"/>
    <property type="match status" value="1"/>
</dbReference>
<keyword evidence="3" id="KW-0949">S-adenosyl-L-methionine</keyword>